<organism evidence="1 2">
    <name type="scientific">Geodia barretti</name>
    <name type="common">Barrett's horny sponge</name>
    <dbReference type="NCBI Taxonomy" id="519541"/>
    <lineage>
        <taxon>Eukaryota</taxon>
        <taxon>Metazoa</taxon>
        <taxon>Porifera</taxon>
        <taxon>Demospongiae</taxon>
        <taxon>Heteroscleromorpha</taxon>
        <taxon>Tetractinellida</taxon>
        <taxon>Astrophorina</taxon>
        <taxon>Geodiidae</taxon>
        <taxon>Geodia</taxon>
    </lineage>
</organism>
<name>A0AA35XGX1_GEOBA</name>
<comment type="caution">
    <text evidence="1">The sequence shown here is derived from an EMBL/GenBank/DDBJ whole genome shotgun (WGS) entry which is preliminary data.</text>
</comment>
<dbReference type="Proteomes" id="UP001174909">
    <property type="component" value="Unassembled WGS sequence"/>
</dbReference>
<evidence type="ECO:0000313" key="1">
    <source>
        <dbReference type="EMBL" id="CAI8051866.1"/>
    </source>
</evidence>
<proteinExistence type="predicted"/>
<dbReference type="EMBL" id="CASHTH010003969">
    <property type="protein sequence ID" value="CAI8051866.1"/>
    <property type="molecule type" value="Genomic_DNA"/>
</dbReference>
<dbReference type="AlphaFoldDB" id="A0AA35XGX1"/>
<gene>
    <name evidence="1" type="ORF">GBAR_LOCUS28384</name>
</gene>
<reference evidence="1" key="1">
    <citation type="submission" date="2023-03" db="EMBL/GenBank/DDBJ databases">
        <authorList>
            <person name="Steffen K."/>
            <person name="Cardenas P."/>
        </authorList>
    </citation>
    <scope>NUCLEOTIDE SEQUENCE</scope>
</reference>
<protein>
    <submittedName>
        <fullName evidence="1">Uncharacterized protein</fullName>
    </submittedName>
</protein>
<keyword evidence="2" id="KW-1185">Reference proteome</keyword>
<evidence type="ECO:0000313" key="2">
    <source>
        <dbReference type="Proteomes" id="UP001174909"/>
    </source>
</evidence>
<accession>A0AA35XGX1</accession>
<sequence>MKQESSHGDNKMCVKAISEGLVYTIIYKLLELSS</sequence>